<evidence type="ECO:0000313" key="3">
    <source>
        <dbReference type="Proteomes" id="UP000007800"/>
    </source>
</evidence>
<feature type="compositionally biased region" description="Basic and acidic residues" evidence="1">
    <location>
        <begin position="229"/>
        <end position="242"/>
    </location>
</feature>
<dbReference type="AlphaFoldDB" id="C5LKQ8"/>
<evidence type="ECO:0000313" key="2">
    <source>
        <dbReference type="EMBL" id="EER02684.1"/>
    </source>
</evidence>
<reference evidence="2 3" key="1">
    <citation type="submission" date="2008-07" db="EMBL/GenBank/DDBJ databases">
        <authorList>
            <person name="El-Sayed N."/>
            <person name="Caler E."/>
            <person name="Inman J."/>
            <person name="Amedeo P."/>
            <person name="Hass B."/>
            <person name="Wortman J."/>
        </authorList>
    </citation>
    <scope>NUCLEOTIDE SEQUENCE [LARGE SCALE GENOMIC DNA]</scope>
    <source>
        <strain evidence="3">ATCC 50983 / TXsc</strain>
    </source>
</reference>
<dbReference type="GeneID" id="9048118"/>
<proteinExistence type="predicted"/>
<dbReference type="Proteomes" id="UP000007800">
    <property type="component" value="Unassembled WGS sequence"/>
</dbReference>
<feature type="compositionally biased region" description="Basic and acidic residues" evidence="1">
    <location>
        <begin position="112"/>
        <end position="124"/>
    </location>
</feature>
<dbReference type="EMBL" id="GG682898">
    <property type="protein sequence ID" value="EER02684.1"/>
    <property type="molecule type" value="Genomic_DNA"/>
</dbReference>
<feature type="region of interest" description="Disordered" evidence="1">
    <location>
        <begin position="39"/>
        <end position="146"/>
    </location>
</feature>
<keyword evidence="3" id="KW-1185">Reference proteome</keyword>
<feature type="compositionally biased region" description="Acidic residues" evidence="1">
    <location>
        <begin position="56"/>
        <end position="70"/>
    </location>
</feature>
<gene>
    <name evidence="2" type="ORF">Pmar_PMAR008309</name>
</gene>
<feature type="region of interest" description="Disordered" evidence="1">
    <location>
        <begin position="1"/>
        <end position="21"/>
    </location>
</feature>
<sequence length="242" mass="26189">MCLGPGGSAASRAWGEGAKADNQQWARFAESWWKAFHRRRPVTASKAATSRRSREEEEEDVSTDDIDWSEEPTLPAVPPMQLAPAQHATASLKTVPWHSSSSSKPPVHPTVARHEGHLEEEPSVKKSVSTSLTPFSKAESPAGTLRRSFSAVGVTKSPTAKVATSQPLTPLQAFSLASTPVILTPQQEYRTQDATDSDVELCGEFSQSGDGTVYEPSSASLEFDDEEPFSERPPHEESLGCV</sequence>
<protein>
    <submittedName>
        <fullName evidence="2">Uncharacterized protein</fullName>
    </submittedName>
</protein>
<evidence type="ECO:0000256" key="1">
    <source>
        <dbReference type="SAM" id="MobiDB-lite"/>
    </source>
</evidence>
<accession>C5LKQ8</accession>
<dbReference type="InParanoid" id="C5LKQ8"/>
<name>C5LKQ8_PERM5</name>
<feature type="compositionally biased region" description="Polar residues" evidence="1">
    <location>
        <begin position="206"/>
        <end position="220"/>
    </location>
</feature>
<dbReference type="RefSeq" id="XP_002770046.1">
    <property type="nucleotide sequence ID" value="XM_002770000.1"/>
</dbReference>
<organism evidence="3">
    <name type="scientific">Perkinsus marinus (strain ATCC 50983 / TXsc)</name>
    <dbReference type="NCBI Taxonomy" id="423536"/>
    <lineage>
        <taxon>Eukaryota</taxon>
        <taxon>Sar</taxon>
        <taxon>Alveolata</taxon>
        <taxon>Perkinsozoa</taxon>
        <taxon>Perkinsea</taxon>
        <taxon>Perkinsida</taxon>
        <taxon>Perkinsidae</taxon>
        <taxon>Perkinsus</taxon>
    </lineage>
</organism>
<feature type="region of interest" description="Disordered" evidence="1">
    <location>
        <begin position="206"/>
        <end position="242"/>
    </location>
</feature>